<feature type="region of interest" description="Disordered" evidence="1">
    <location>
        <begin position="1"/>
        <end position="32"/>
    </location>
</feature>
<dbReference type="InterPro" id="IPR000594">
    <property type="entry name" value="ThiF_NAD_FAD-bd"/>
</dbReference>
<dbReference type="InterPro" id="IPR045886">
    <property type="entry name" value="ThiF/MoeB/HesA"/>
</dbReference>
<dbReference type="Gene3D" id="3.40.50.720">
    <property type="entry name" value="NAD(P)-binding Rossmann-like Domain"/>
    <property type="match status" value="1"/>
</dbReference>
<dbReference type="Pfam" id="PF00581">
    <property type="entry name" value="Rhodanese"/>
    <property type="match status" value="1"/>
</dbReference>
<keyword evidence="3" id="KW-0548">Nucleotidyltransferase</keyword>
<dbReference type="Gene3D" id="3.40.250.10">
    <property type="entry name" value="Rhodanese-like domain"/>
    <property type="match status" value="1"/>
</dbReference>
<feature type="compositionally biased region" description="Low complexity" evidence="1">
    <location>
        <begin position="7"/>
        <end position="25"/>
    </location>
</feature>
<dbReference type="GO" id="GO:0016779">
    <property type="term" value="F:nucleotidyltransferase activity"/>
    <property type="evidence" value="ECO:0007669"/>
    <property type="project" value="UniProtKB-KW"/>
</dbReference>
<dbReference type="Proteomes" id="UP000642107">
    <property type="component" value="Unassembled WGS sequence"/>
</dbReference>
<evidence type="ECO:0000313" key="4">
    <source>
        <dbReference type="Proteomes" id="UP000642107"/>
    </source>
</evidence>
<keyword evidence="3" id="KW-0808">Transferase</keyword>
<dbReference type="PANTHER" id="PTHR10953:SF102">
    <property type="entry name" value="ADENYLYLTRANSFERASE AND SULFURTRANSFERASE MOCS3"/>
    <property type="match status" value="1"/>
</dbReference>
<feature type="domain" description="Rhodanese" evidence="2">
    <location>
        <begin position="312"/>
        <end position="403"/>
    </location>
</feature>
<dbReference type="InterPro" id="IPR035985">
    <property type="entry name" value="Ubiquitin-activating_enz"/>
</dbReference>
<reference evidence="3 4" key="1">
    <citation type="submission" date="2020-09" db="EMBL/GenBank/DDBJ databases">
        <title>Flavimobilis rhizosphaerae sp. nov., isolated from rhizosphere soil of Spartina alterniflora.</title>
        <authorList>
            <person name="Hanqin C."/>
        </authorList>
    </citation>
    <scope>NUCLEOTIDE SEQUENCE [LARGE SCALE GENOMIC DNA]</scope>
    <source>
        <strain evidence="3 4">GY 10621</strain>
    </source>
</reference>
<dbReference type="InterPro" id="IPR001763">
    <property type="entry name" value="Rhodanese-like_dom"/>
</dbReference>
<gene>
    <name evidence="3" type="ORF">IGS67_07965</name>
</gene>
<protein>
    <submittedName>
        <fullName evidence="3">ThiF family adenylyltransferase</fullName>
    </submittedName>
</protein>
<dbReference type="SUPFAM" id="SSF69572">
    <property type="entry name" value="Activating enzymes of the ubiquitin-like proteins"/>
    <property type="match status" value="1"/>
</dbReference>
<dbReference type="PANTHER" id="PTHR10953">
    <property type="entry name" value="UBIQUITIN-ACTIVATING ENZYME E1"/>
    <property type="match status" value="1"/>
</dbReference>
<proteinExistence type="predicted"/>
<dbReference type="PROSITE" id="PS50206">
    <property type="entry name" value="RHODANESE_3"/>
    <property type="match status" value="1"/>
</dbReference>
<evidence type="ECO:0000313" key="3">
    <source>
        <dbReference type="EMBL" id="MBD9699424.1"/>
    </source>
</evidence>
<dbReference type="SMART" id="SM00450">
    <property type="entry name" value="RHOD"/>
    <property type="match status" value="1"/>
</dbReference>
<keyword evidence="4" id="KW-1185">Reference proteome</keyword>
<name>A0ABR9DQM2_9MICO</name>
<comment type="caution">
    <text evidence="3">The sequence shown here is derived from an EMBL/GenBank/DDBJ whole genome shotgun (WGS) entry which is preliminary data.</text>
</comment>
<dbReference type="Pfam" id="PF00899">
    <property type="entry name" value="ThiF"/>
    <property type="match status" value="1"/>
</dbReference>
<dbReference type="SUPFAM" id="SSF52821">
    <property type="entry name" value="Rhodanese/Cell cycle control phosphatase"/>
    <property type="match status" value="1"/>
</dbReference>
<dbReference type="CDD" id="cd00158">
    <property type="entry name" value="RHOD"/>
    <property type="match status" value="1"/>
</dbReference>
<dbReference type="InterPro" id="IPR036873">
    <property type="entry name" value="Rhodanese-like_dom_sf"/>
</dbReference>
<sequence length="405" mass="41021">MTSVRTPAAPGAVRAPGPRRLGPLVEPGPPLTGAQAARYARQLALPEVGTDGQRRLLAARVLVVGAGGLGSPTLLYLAAAGVGTLGIVDDDVVDVSNLQRQVLHTTADVGRRKVDSAADAVRALNPDVTVVMHDVRLEPSNVLSVLAGYDLVVDGSDNFATRYLVGDACAELGLPCVWGAVLGGHGQVSTFWAAPPGGSGVEYRDVFETPPPPGSVSSCSTAGVLGAVCAAVGSMLSLEVVRLVCGGPSLLGRLLVHDAWGATWREVPVAGTPGGRPLGRDLVAAVEACGVPSGAAAGADVIDVDALADLLADGTCDVVDVRSTEEFAAYGVPGTRSVPLEAFEDASAFDGPDAVRSPLVVLCELDARALRAAILAREAGLADVRAVAGGVVAWHATGRAISHVA</sequence>
<dbReference type="EMBL" id="JACZDF010000003">
    <property type="protein sequence ID" value="MBD9699424.1"/>
    <property type="molecule type" value="Genomic_DNA"/>
</dbReference>
<dbReference type="CDD" id="cd00757">
    <property type="entry name" value="ThiF_MoeB_HesA_family"/>
    <property type="match status" value="1"/>
</dbReference>
<accession>A0ABR9DQM2</accession>
<dbReference type="RefSeq" id="WP_192279445.1">
    <property type="nucleotide sequence ID" value="NZ_JACZDF010000003.1"/>
</dbReference>
<evidence type="ECO:0000259" key="2">
    <source>
        <dbReference type="PROSITE" id="PS50206"/>
    </source>
</evidence>
<evidence type="ECO:0000256" key="1">
    <source>
        <dbReference type="SAM" id="MobiDB-lite"/>
    </source>
</evidence>
<organism evidence="3 4">
    <name type="scientific">Flavimobilis rhizosphaerae</name>
    <dbReference type="NCBI Taxonomy" id="2775421"/>
    <lineage>
        <taxon>Bacteria</taxon>
        <taxon>Bacillati</taxon>
        <taxon>Actinomycetota</taxon>
        <taxon>Actinomycetes</taxon>
        <taxon>Micrococcales</taxon>
        <taxon>Jonesiaceae</taxon>
        <taxon>Flavimobilis</taxon>
    </lineage>
</organism>